<feature type="compositionally biased region" description="Polar residues" evidence="1">
    <location>
        <begin position="54"/>
        <end position="66"/>
    </location>
</feature>
<feature type="transmembrane region" description="Helical" evidence="2">
    <location>
        <begin position="420"/>
        <end position="440"/>
    </location>
</feature>
<dbReference type="PANTHER" id="PTHR33741">
    <property type="entry name" value="TRANSMEMBRANE PROTEIN DDB_G0269096-RELATED"/>
    <property type="match status" value="1"/>
</dbReference>
<dbReference type="InterPro" id="IPR007065">
    <property type="entry name" value="HPP"/>
</dbReference>
<dbReference type="EMBL" id="CYKH01000322">
    <property type="protein sequence ID" value="CUF43082.1"/>
    <property type="molecule type" value="Genomic_DNA"/>
</dbReference>
<feature type="compositionally biased region" description="Acidic residues" evidence="1">
    <location>
        <begin position="151"/>
        <end position="160"/>
    </location>
</feature>
<dbReference type="Pfam" id="PF04982">
    <property type="entry name" value="TM_HPP"/>
    <property type="match status" value="1"/>
</dbReference>
<accession>A0A0S4IRS1</accession>
<dbReference type="Proteomes" id="UP000051952">
    <property type="component" value="Unassembled WGS sequence"/>
</dbReference>
<dbReference type="PANTHER" id="PTHR33741:SF5">
    <property type="entry name" value="TRANSMEMBRANE PROTEIN DDB_G0269096-RELATED"/>
    <property type="match status" value="1"/>
</dbReference>
<feature type="compositionally biased region" description="Acidic residues" evidence="1">
    <location>
        <begin position="42"/>
        <end position="53"/>
    </location>
</feature>
<feature type="transmembrane region" description="Helical" evidence="2">
    <location>
        <begin position="315"/>
        <end position="334"/>
    </location>
</feature>
<keyword evidence="2" id="KW-1133">Transmembrane helix</keyword>
<dbReference type="VEuPathDB" id="TriTrypDB:BSAL_62465"/>
<dbReference type="AlphaFoldDB" id="A0A0S4IRS1"/>
<evidence type="ECO:0000313" key="5">
    <source>
        <dbReference type="Proteomes" id="UP000051952"/>
    </source>
</evidence>
<feature type="transmembrane region" description="Helical" evidence="2">
    <location>
        <begin position="346"/>
        <end position="363"/>
    </location>
</feature>
<proteinExistence type="predicted"/>
<keyword evidence="5" id="KW-1185">Reference proteome</keyword>
<sequence>MKQHSSSKSTTEGSAAQASSVTVVPPPPPPPLPRTSEVSVVADDDDCDEEWEPQQDSAANLIASSDTEIDVRSHRSSRVSSPRANDGVGNHAAAEEEQLFAQAEATRVSSTVVRRVDPTQRRGEEEMEVDRRTDESAQPISFDHEPFHENIDDDDEDDEYDRSPYTPYVPVTPLSIGRGDRYSLLNVHDPAADLAARTYSQLSRRGAASVTSFGGGGLLRVSTTNNNALPAPVPVVPASPVLALPSHQSQQQPATPHQKQLNYFQRLRFTLAQRKENPYPIAIGWDLFPTFILSFTAMMLLAICDIYLARQHLPAGMTAFLPSFGASAAILFGLPKSPFAQPRNFFFGHLTGAIAGVSTAQWIRPAIEQQPISDLTGGTIAVSLTMGTMMYFNLMHPSACATAVSAAAVTFLNDPNDRGYLFVLIPVLLACIILFMVAWLGNNLFAARAPYPMYW</sequence>
<keyword evidence="2" id="KW-0472">Membrane</keyword>
<organism evidence="4 5">
    <name type="scientific">Bodo saltans</name>
    <name type="common">Flagellated protozoan</name>
    <dbReference type="NCBI Taxonomy" id="75058"/>
    <lineage>
        <taxon>Eukaryota</taxon>
        <taxon>Discoba</taxon>
        <taxon>Euglenozoa</taxon>
        <taxon>Kinetoplastea</taxon>
        <taxon>Metakinetoplastina</taxon>
        <taxon>Eubodonida</taxon>
        <taxon>Bodonidae</taxon>
        <taxon>Bodo</taxon>
    </lineage>
</organism>
<feature type="compositionally biased region" description="Basic and acidic residues" evidence="1">
    <location>
        <begin position="118"/>
        <end position="135"/>
    </location>
</feature>
<feature type="region of interest" description="Disordered" evidence="1">
    <location>
        <begin position="118"/>
        <end position="172"/>
    </location>
</feature>
<evidence type="ECO:0000256" key="1">
    <source>
        <dbReference type="SAM" id="MobiDB-lite"/>
    </source>
</evidence>
<protein>
    <submittedName>
        <fullName evidence="4">Transmembrane protein, putative</fullName>
    </submittedName>
</protein>
<name>A0A0S4IRS1_BODSA</name>
<evidence type="ECO:0000313" key="4">
    <source>
        <dbReference type="EMBL" id="CUF43082.1"/>
    </source>
</evidence>
<evidence type="ECO:0000256" key="2">
    <source>
        <dbReference type="SAM" id="Phobius"/>
    </source>
</evidence>
<keyword evidence="2 4" id="KW-0812">Transmembrane</keyword>
<evidence type="ECO:0000259" key="3">
    <source>
        <dbReference type="Pfam" id="PF04982"/>
    </source>
</evidence>
<feature type="compositionally biased region" description="Polar residues" evidence="1">
    <location>
        <begin position="1"/>
        <end position="22"/>
    </location>
</feature>
<gene>
    <name evidence="4" type="ORF">BSAL_62465</name>
</gene>
<feature type="transmembrane region" description="Helical" evidence="2">
    <location>
        <begin position="287"/>
        <end position="308"/>
    </location>
</feature>
<feature type="domain" description="HPP transmembrane region" evidence="3">
    <location>
        <begin position="289"/>
        <end position="449"/>
    </location>
</feature>
<reference evidence="5" key="1">
    <citation type="submission" date="2015-09" db="EMBL/GenBank/DDBJ databases">
        <authorList>
            <consortium name="Pathogen Informatics"/>
        </authorList>
    </citation>
    <scope>NUCLEOTIDE SEQUENCE [LARGE SCALE GENOMIC DNA]</scope>
    <source>
        <strain evidence="5">Lake Konstanz</strain>
    </source>
</reference>
<feature type="region of interest" description="Disordered" evidence="1">
    <location>
        <begin position="1"/>
        <end position="90"/>
    </location>
</feature>
<dbReference type="OrthoDB" id="2016548at2759"/>
<dbReference type="InterPro" id="IPR058581">
    <property type="entry name" value="TM_HPP"/>
</dbReference>
<feature type="compositionally biased region" description="Pro residues" evidence="1">
    <location>
        <begin position="24"/>
        <end position="33"/>
    </location>
</feature>